<evidence type="ECO:0000313" key="5">
    <source>
        <dbReference type="EMBL" id="KAA6323836.1"/>
    </source>
</evidence>
<evidence type="ECO:0008006" key="6">
    <source>
        <dbReference type="Google" id="ProtNLM"/>
    </source>
</evidence>
<keyword evidence="2" id="KW-0326">Glycosidase</keyword>
<dbReference type="GO" id="GO:0001681">
    <property type="term" value="F:sialate O-acetylesterase activity"/>
    <property type="evidence" value="ECO:0007669"/>
    <property type="project" value="InterPro"/>
</dbReference>
<comment type="caution">
    <text evidence="5">The sequence shown here is derived from an EMBL/GenBank/DDBJ whole genome shotgun (WGS) entry which is preliminary data.</text>
</comment>
<dbReference type="SUPFAM" id="SSF52266">
    <property type="entry name" value="SGNH hydrolase"/>
    <property type="match status" value="1"/>
</dbReference>
<dbReference type="SUPFAM" id="SSF49785">
    <property type="entry name" value="Galactose-binding domain-like"/>
    <property type="match status" value="1"/>
</dbReference>
<dbReference type="EMBL" id="SNRY01002712">
    <property type="protein sequence ID" value="KAA6323836.1"/>
    <property type="molecule type" value="Genomic_DNA"/>
</dbReference>
<feature type="domain" description="Beta-galactosidase jelly roll" evidence="4">
    <location>
        <begin position="260"/>
        <end position="358"/>
    </location>
</feature>
<dbReference type="PANTHER" id="PTHR22901:SF0">
    <property type="entry name" value="SIALATE O-ACETYLESTERASE"/>
    <property type="match status" value="1"/>
</dbReference>
<dbReference type="InterPro" id="IPR005181">
    <property type="entry name" value="SASA"/>
</dbReference>
<accession>A0A5J4QPI5</accession>
<dbReference type="Gene3D" id="3.40.50.1110">
    <property type="entry name" value="SGNH hydrolase"/>
    <property type="match status" value="2"/>
</dbReference>
<dbReference type="InterPro" id="IPR036514">
    <property type="entry name" value="SGNH_hydro_sf"/>
</dbReference>
<dbReference type="InterPro" id="IPR008979">
    <property type="entry name" value="Galactose-bd-like_sf"/>
</dbReference>
<keyword evidence="1" id="KW-0378">Hydrolase</keyword>
<dbReference type="AlphaFoldDB" id="A0A5J4QPI5"/>
<dbReference type="Gene3D" id="2.60.120.260">
    <property type="entry name" value="Galactose-binding domain-like"/>
    <property type="match status" value="1"/>
</dbReference>
<gene>
    <name evidence="5" type="ORF">EZS27_026768</name>
</gene>
<name>A0A5J4QPI5_9ZZZZ</name>
<dbReference type="Pfam" id="PF13364">
    <property type="entry name" value="BetaGal_ABD2"/>
    <property type="match status" value="1"/>
</dbReference>
<evidence type="ECO:0000259" key="4">
    <source>
        <dbReference type="Pfam" id="PF13364"/>
    </source>
</evidence>
<evidence type="ECO:0000259" key="3">
    <source>
        <dbReference type="Pfam" id="PF03629"/>
    </source>
</evidence>
<dbReference type="PANTHER" id="PTHR22901">
    <property type="entry name" value="SIALATE O-ACETYLESTERASE"/>
    <property type="match status" value="1"/>
</dbReference>
<organism evidence="5">
    <name type="scientific">termite gut metagenome</name>
    <dbReference type="NCBI Taxonomy" id="433724"/>
    <lineage>
        <taxon>unclassified sequences</taxon>
        <taxon>metagenomes</taxon>
        <taxon>organismal metagenomes</taxon>
    </lineage>
</organism>
<feature type="domain" description="Sialate O-acetylesterase" evidence="3">
    <location>
        <begin position="400"/>
        <end position="518"/>
    </location>
</feature>
<dbReference type="Pfam" id="PF03629">
    <property type="entry name" value="SASA"/>
    <property type="match status" value="2"/>
</dbReference>
<dbReference type="InterPro" id="IPR025300">
    <property type="entry name" value="BetaGal_jelly_roll_dom"/>
</dbReference>
<reference evidence="5" key="1">
    <citation type="submission" date="2019-03" db="EMBL/GenBank/DDBJ databases">
        <title>Single cell metagenomics reveals metabolic interactions within the superorganism composed of flagellate Streblomastix strix and complex community of Bacteroidetes bacteria on its surface.</title>
        <authorList>
            <person name="Treitli S.C."/>
            <person name="Kolisko M."/>
            <person name="Husnik F."/>
            <person name="Keeling P."/>
            <person name="Hampl V."/>
        </authorList>
    </citation>
    <scope>NUCLEOTIDE SEQUENCE</scope>
    <source>
        <strain evidence="5">STM</strain>
    </source>
</reference>
<feature type="domain" description="Sialate O-acetylesterase" evidence="3">
    <location>
        <begin position="105"/>
        <end position="210"/>
    </location>
</feature>
<evidence type="ECO:0000256" key="2">
    <source>
        <dbReference type="ARBA" id="ARBA00023295"/>
    </source>
</evidence>
<dbReference type="GO" id="GO:0004553">
    <property type="term" value="F:hydrolase activity, hydrolyzing O-glycosyl compounds"/>
    <property type="evidence" value="ECO:0007669"/>
    <property type="project" value="UniProtKB-ARBA"/>
</dbReference>
<protein>
    <recommendedName>
        <fullName evidence="6">Sialate O-acetylesterase</fullName>
    </recommendedName>
</protein>
<evidence type="ECO:0000256" key="1">
    <source>
        <dbReference type="ARBA" id="ARBA00022801"/>
    </source>
</evidence>
<proteinExistence type="predicted"/>
<dbReference type="InterPro" id="IPR039329">
    <property type="entry name" value="SIAE"/>
</dbReference>
<sequence>MLNKNSFKWWLVCFILCLTQQLCEAKVKLPTLVSDGMILQRDQEVAVWGYATPGEEIKINFLKKNYHIHTDATGNWKAVLPPMKAGGPYTMLINDIEIKDILIGDVWLCSGQSNMELPISRVTDMFREEVEAYTNPMIRYIKIPLTYNFQQPQTDIPPVSWMALTQENVMSFSALAYFFAKDLYAHTKVPVGVINSSVGGTPIEAWISEDGLQSFPKYLNDRSLYQSDEYVADVQRIERWRQVRWNVTLYKQDAGLNGTQKWYLPEYDDSLWKRTDMFDLAWGSNGNGSYWFRKDFEMPQALISEQAILRMGCIADADSIYVNGVFVGSISYRYPPRIYPIPEGILKEGKNTITVHLISYGGYPEFVKDKPYKIVFEKAKREINLEGEWKYRQGVEMPALQGGTPFQYKPTGLYNAMIAPLRNCAFKGVIWYQGESNTGRYNEYGALLGALINDWRQYWQQPELPFFVVQLPNYMKSSDRPEESQWAELRDAQLRVTQTVPHTELAVAIDLGEWNDIHPLNKKELGRRLSLLAQHSVYGNKNVVCKGPVYRSKTIEGNKIILSFEAGTDELEQNGELKGFAIAGTDRRFHWAKASVDKNKVIVWCDEVKQPVMVRYAWGNNPEGANLRNKAGLPASPFRTDK</sequence>
<dbReference type="GO" id="GO:0005975">
    <property type="term" value="P:carbohydrate metabolic process"/>
    <property type="evidence" value="ECO:0007669"/>
    <property type="project" value="TreeGrafter"/>
</dbReference>